<reference evidence="1 2" key="1">
    <citation type="submission" date="2020-12" db="EMBL/GenBank/DDBJ databases">
        <title>Metabolic potential, ecology and presence of endohyphal bacteria is reflected in genomic diversity of Mucoromycotina.</title>
        <authorList>
            <person name="Muszewska A."/>
            <person name="Okrasinska A."/>
            <person name="Steczkiewicz K."/>
            <person name="Drgas O."/>
            <person name="Orlowska M."/>
            <person name="Perlinska-Lenart U."/>
            <person name="Aleksandrzak-Piekarczyk T."/>
            <person name="Szatraj K."/>
            <person name="Zielenkiewicz U."/>
            <person name="Pilsyk S."/>
            <person name="Malc E."/>
            <person name="Mieczkowski P."/>
            <person name="Kruszewska J.S."/>
            <person name="Biernat P."/>
            <person name="Pawlowska J."/>
        </authorList>
    </citation>
    <scope>NUCLEOTIDE SEQUENCE [LARGE SCALE GENOMIC DNA]</scope>
    <source>
        <strain evidence="1 2">CBS 142.35</strain>
    </source>
</reference>
<gene>
    <name evidence="1" type="ORF">INT45_003977</name>
</gene>
<sequence length="362" mass="41072">MIQVAILSADHTGNLYTYRKPLLNELRILQDAGMKVTCDDGEFSLKVHLMLASGDIISVQELIHHKGHSSDYGCRQCRILSTSLISPASKGRACYYPGIVAMSSPRPVEDFSQRNSEFDIKKKTEFSELKSFHGYTFFGLDEMHLIRANCTSKIWSMISGEFPNVNSTFELDNTTCKAIGATIAKSTSNIPSSIFEGTFRAREYGPYAPQVEALMSYVIGCCLALQWEIDQDNLVNIKKHLQNWHLHMKNEVDNNMYTINFHLLRHIHGIVKALSPLRAYSTRSAEHSIGFFKKHVKSRVLPGENAGNVIKWQLLIRNFSRIYYGDGYLGEEPEKDEYTVPGYPHIELWDPCHCKKSGVLQL</sequence>
<protein>
    <submittedName>
        <fullName evidence="1">Uncharacterized protein</fullName>
    </submittedName>
</protein>
<organism evidence="1 2">
    <name type="scientific">Circinella minor</name>
    <dbReference type="NCBI Taxonomy" id="1195481"/>
    <lineage>
        <taxon>Eukaryota</taxon>
        <taxon>Fungi</taxon>
        <taxon>Fungi incertae sedis</taxon>
        <taxon>Mucoromycota</taxon>
        <taxon>Mucoromycotina</taxon>
        <taxon>Mucoromycetes</taxon>
        <taxon>Mucorales</taxon>
        <taxon>Lichtheimiaceae</taxon>
        <taxon>Circinella</taxon>
    </lineage>
</organism>
<comment type="caution">
    <text evidence="1">The sequence shown here is derived from an EMBL/GenBank/DDBJ whole genome shotgun (WGS) entry which is preliminary data.</text>
</comment>
<dbReference type="Proteomes" id="UP000646827">
    <property type="component" value="Unassembled WGS sequence"/>
</dbReference>
<dbReference type="EMBL" id="JAEPRB010000604">
    <property type="protein sequence ID" value="KAG2214625.1"/>
    <property type="molecule type" value="Genomic_DNA"/>
</dbReference>
<evidence type="ECO:0000313" key="1">
    <source>
        <dbReference type="EMBL" id="KAG2214625.1"/>
    </source>
</evidence>
<dbReference type="AlphaFoldDB" id="A0A8H7VBS6"/>
<dbReference type="OrthoDB" id="2289822at2759"/>
<evidence type="ECO:0000313" key="2">
    <source>
        <dbReference type="Proteomes" id="UP000646827"/>
    </source>
</evidence>
<keyword evidence="2" id="KW-1185">Reference proteome</keyword>
<name>A0A8H7VBS6_9FUNG</name>
<accession>A0A8H7VBS6</accession>
<proteinExistence type="predicted"/>